<dbReference type="Proteomes" id="UP000722336">
    <property type="component" value="Unassembled WGS sequence"/>
</dbReference>
<evidence type="ECO:0000256" key="1">
    <source>
        <dbReference type="SAM" id="Phobius"/>
    </source>
</evidence>
<protein>
    <submittedName>
        <fullName evidence="4">PEP-CTERM sorting domain-containing protein</fullName>
    </submittedName>
</protein>
<dbReference type="InterPro" id="IPR013424">
    <property type="entry name" value="Ice-binding_C"/>
</dbReference>
<name>A0ABS6SBE3_9SPHN</name>
<keyword evidence="1" id="KW-1133">Transmembrane helix</keyword>
<sequence>MKKRTSSLIVTGAALGLASFGIASSASAAPTQIASNIKLNLTGGSCANNGATCSFTRQFSAFDNSSRTVNVTATAWSVANNQNGWNGLQHERAQINNYSNGLGVTSNGDPDRGSPQHALDNIGDNEYIVLQFDQQVRISSLTSALYNTSYGTADGDTNVMIGDAQTGFWNFMDPLAALGNIDTGLTRRDGYAGGSSGNGRSTGSFAINDTDAFNFGANVFGNTVVLSADLFGHGSYHDAMKLKYLYFDVFEMGPGNQVPAPGALALLGLGVAGLAAARRRAAR</sequence>
<keyword evidence="5" id="KW-1185">Reference proteome</keyword>
<proteinExistence type="predicted"/>
<feature type="signal peptide" evidence="2">
    <location>
        <begin position="1"/>
        <end position="28"/>
    </location>
</feature>
<gene>
    <name evidence="4" type="ORF">KCG44_00480</name>
</gene>
<feature type="domain" description="Ice-binding protein C-terminal" evidence="3">
    <location>
        <begin position="257"/>
        <end position="280"/>
    </location>
</feature>
<dbReference type="EMBL" id="JAGSPA010000001">
    <property type="protein sequence ID" value="MBV7255251.1"/>
    <property type="molecule type" value="Genomic_DNA"/>
</dbReference>
<reference evidence="4 5" key="1">
    <citation type="submission" date="2021-04" db="EMBL/GenBank/DDBJ databases">
        <authorList>
            <person name="Pira H."/>
            <person name="Risdian C."/>
            <person name="Wink J."/>
        </authorList>
    </citation>
    <scope>NUCLEOTIDE SEQUENCE [LARGE SCALE GENOMIC DNA]</scope>
    <source>
        <strain evidence="4 5">WHA3</strain>
    </source>
</reference>
<evidence type="ECO:0000313" key="4">
    <source>
        <dbReference type="EMBL" id="MBV7255251.1"/>
    </source>
</evidence>
<feature type="transmembrane region" description="Helical" evidence="1">
    <location>
        <begin position="258"/>
        <end position="277"/>
    </location>
</feature>
<organism evidence="4 5">
    <name type="scientific">Pacificimonas pallii</name>
    <dbReference type="NCBI Taxonomy" id="2827236"/>
    <lineage>
        <taxon>Bacteria</taxon>
        <taxon>Pseudomonadati</taxon>
        <taxon>Pseudomonadota</taxon>
        <taxon>Alphaproteobacteria</taxon>
        <taxon>Sphingomonadales</taxon>
        <taxon>Sphingosinicellaceae</taxon>
        <taxon>Pacificimonas</taxon>
    </lineage>
</organism>
<dbReference type="RefSeq" id="WP_218443524.1">
    <property type="nucleotide sequence ID" value="NZ_JAGSPA010000001.1"/>
</dbReference>
<dbReference type="NCBIfam" id="TIGR02595">
    <property type="entry name" value="PEP_CTERM"/>
    <property type="match status" value="1"/>
</dbReference>
<evidence type="ECO:0000259" key="3">
    <source>
        <dbReference type="Pfam" id="PF07589"/>
    </source>
</evidence>
<keyword evidence="1" id="KW-0472">Membrane</keyword>
<accession>A0ABS6SBE3</accession>
<evidence type="ECO:0000256" key="2">
    <source>
        <dbReference type="SAM" id="SignalP"/>
    </source>
</evidence>
<evidence type="ECO:0000313" key="5">
    <source>
        <dbReference type="Proteomes" id="UP000722336"/>
    </source>
</evidence>
<keyword evidence="1" id="KW-0812">Transmembrane</keyword>
<feature type="chain" id="PRO_5046154721" evidence="2">
    <location>
        <begin position="29"/>
        <end position="283"/>
    </location>
</feature>
<comment type="caution">
    <text evidence="4">The sequence shown here is derived from an EMBL/GenBank/DDBJ whole genome shotgun (WGS) entry which is preliminary data.</text>
</comment>
<keyword evidence="2" id="KW-0732">Signal</keyword>
<dbReference type="Pfam" id="PF07589">
    <property type="entry name" value="PEP-CTERM"/>
    <property type="match status" value="1"/>
</dbReference>